<evidence type="ECO:0000256" key="16">
    <source>
        <dbReference type="ARBA" id="ARBA00023209"/>
    </source>
</evidence>
<evidence type="ECO:0000256" key="11">
    <source>
        <dbReference type="ARBA" id="ARBA00022792"/>
    </source>
</evidence>
<evidence type="ECO:0000313" key="19">
    <source>
        <dbReference type="EMBL" id="KAL3793526.1"/>
    </source>
</evidence>
<dbReference type="GO" id="GO:0008654">
    <property type="term" value="P:phospholipid biosynthetic process"/>
    <property type="evidence" value="ECO:0007669"/>
    <property type="project" value="UniProtKB-KW"/>
</dbReference>
<evidence type="ECO:0000256" key="12">
    <source>
        <dbReference type="ARBA" id="ARBA00022842"/>
    </source>
</evidence>
<evidence type="ECO:0000256" key="1">
    <source>
        <dbReference type="ARBA" id="ARBA00001946"/>
    </source>
</evidence>
<evidence type="ECO:0000256" key="13">
    <source>
        <dbReference type="ARBA" id="ARBA00023098"/>
    </source>
</evidence>
<evidence type="ECO:0000256" key="7">
    <source>
        <dbReference type="ARBA" id="ARBA00018337"/>
    </source>
</evidence>
<sequence length="405" mass="44804">MACFRHSIITTKEILSKTTGQFTRRASPSICLYRRYSAAQITSNDELSTIVGRFPLRIDYAFGYGSAVLHQQNSNPSSSMVDIIMSVPDPYKWHTENLSRHPEHYSMMSRLGGPSFVTWLQCNFGAKLYFHPYVDVPISGSSDKRQIKYGIVSTSDLISDLRQWDYLYLAGRMHKPIVSISLPSDAISVKEEKEGKRCKMTMLGEKDDIVSAQQSNLLAAVSTSLLLIGGESGHSNNSSVIALPTSKLYATIASLSYTGDFRMQTGAEDPNKITKLVETPGMLDLWEDMYTDTLNKLQELGLLSVATKLGSNTADTRIEFDPNDIETRKQLMNYLPPRLHNQSYQIIGSKGASGIPQGSLALRSELAKIVSPAARSQGMKGMFTAGLSKSLKYAKAKFAKGRLKK</sequence>
<dbReference type="AlphaFoldDB" id="A0ABD3Q0L0"/>
<dbReference type="EMBL" id="JABMIG020000090">
    <property type="protein sequence ID" value="KAL3793526.1"/>
    <property type="molecule type" value="Genomic_DNA"/>
</dbReference>
<evidence type="ECO:0000256" key="2">
    <source>
        <dbReference type="ARBA" id="ARBA00004443"/>
    </source>
</evidence>
<dbReference type="Pfam" id="PF09139">
    <property type="entry name" value="Tam41_Mmp37"/>
    <property type="match status" value="1"/>
</dbReference>
<evidence type="ECO:0000256" key="5">
    <source>
        <dbReference type="ARBA" id="ARBA00005458"/>
    </source>
</evidence>
<dbReference type="InterPro" id="IPR015222">
    <property type="entry name" value="Tam41"/>
</dbReference>
<keyword evidence="13" id="KW-0443">Lipid metabolism</keyword>
<comment type="pathway">
    <text evidence="4">Lipid metabolism.</text>
</comment>
<keyword evidence="14" id="KW-0496">Mitochondrion</keyword>
<keyword evidence="12" id="KW-0460">Magnesium</keyword>
<dbReference type="GO" id="GO:0005743">
    <property type="term" value="C:mitochondrial inner membrane"/>
    <property type="evidence" value="ECO:0007669"/>
    <property type="project" value="UniProtKB-SubCell"/>
</dbReference>
<dbReference type="EC" id="2.7.7.41" evidence="6"/>
<keyword evidence="20" id="KW-1185">Reference proteome</keyword>
<keyword evidence="17" id="KW-1208">Phospholipid metabolism</keyword>
<comment type="pathway">
    <text evidence="3">Phospholipid metabolism; CDP-diacylglycerol biosynthesis; CDP-diacylglycerol from sn-glycerol 3-phosphate: step 3/3.</text>
</comment>
<dbReference type="GO" id="GO:0004605">
    <property type="term" value="F:phosphatidate cytidylyltransferase activity"/>
    <property type="evidence" value="ECO:0007669"/>
    <property type="project" value="UniProtKB-EC"/>
</dbReference>
<evidence type="ECO:0000256" key="6">
    <source>
        <dbReference type="ARBA" id="ARBA00012487"/>
    </source>
</evidence>
<evidence type="ECO:0000313" key="20">
    <source>
        <dbReference type="Proteomes" id="UP001516023"/>
    </source>
</evidence>
<comment type="cofactor">
    <cofactor evidence="1">
        <name>Mg(2+)</name>
        <dbReference type="ChEBI" id="CHEBI:18420"/>
    </cofactor>
</comment>
<keyword evidence="16" id="KW-0594">Phospholipid biosynthesis</keyword>
<evidence type="ECO:0000256" key="15">
    <source>
        <dbReference type="ARBA" id="ARBA00023136"/>
    </source>
</evidence>
<name>A0ABD3Q0L0_9STRA</name>
<evidence type="ECO:0000256" key="14">
    <source>
        <dbReference type="ARBA" id="ARBA00023128"/>
    </source>
</evidence>
<evidence type="ECO:0000256" key="8">
    <source>
        <dbReference type="ARBA" id="ARBA00022516"/>
    </source>
</evidence>
<evidence type="ECO:0000256" key="18">
    <source>
        <dbReference type="ARBA" id="ARBA00029893"/>
    </source>
</evidence>
<evidence type="ECO:0000256" key="17">
    <source>
        <dbReference type="ARBA" id="ARBA00023264"/>
    </source>
</evidence>
<evidence type="ECO:0000256" key="3">
    <source>
        <dbReference type="ARBA" id="ARBA00005119"/>
    </source>
</evidence>
<dbReference type="PANTHER" id="PTHR13619:SF0">
    <property type="entry name" value="PHOSPHATIDATE CYTIDYLYLTRANSFERASE, MITOCHONDRIAL"/>
    <property type="match status" value="1"/>
</dbReference>
<keyword evidence="8" id="KW-0444">Lipid biosynthesis</keyword>
<evidence type="ECO:0000256" key="9">
    <source>
        <dbReference type="ARBA" id="ARBA00022679"/>
    </source>
</evidence>
<accession>A0ABD3Q0L0</accession>
<proteinExistence type="inferred from homology"/>
<evidence type="ECO:0000256" key="4">
    <source>
        <dbReference type="ARBA" id="ARBA00005189"/>
    </source>
</evidence>
<organism evidence="19 20">
    <name type="scientific">Cyclotella cryptica</name>
    <dbReference type="NCBI Taxonomy" id="29204"/>
    <lineage>
        <taxon>Eukaryota</taxon>
        <taxon>Sar</taxon>
        <taxon>Stramenopiles</taxon>
        <taxon>Ochrophyta</taxon>
        <taxon>Bacillariophyta</taxon>
        <taxon>Coscinodiscophyceae</taxon>
        <taxon>Thalassiosirophycidae</taxon>
        <taxon>Stephanodiscales</taxon>
        <taxon>Stephanodiscaceae</taxon>
        <taxon>Cyclotella</taxon>
    </lineage>
</organism>
<keyword evidence="11" id="KW-0999">Mitochondrion inner membrane</keyword>
<comment type="similarity">
    <text evidence="5">Belongs to the TAM41 family.</text>
</comment>
<dbReference type="Proteomes" id="UP001516023">
    <property type="component" value="Unassembled WGS sequence"/>
</dbReference>
<gene>
    <name evidence="19" type="ORF">HJC23_007266</name>
</gene>
<reference evidence="19 20" key="1">
    <citation type="journal article" date="2020" name="G3 (Bethesda)">
        <title>Improved Reference Genome for Cyclotella cryptica CCMP332, a Model for Cell Wall Morphogenesis, Salinity Adaptation, and Lipid Production in Diatoms (Bacillariophyta).</title>
        <authorList>
            <person name="Roberts W.R."/>
            <person name="Downey K.M."/>
            <person name="Ruck E.C."/>
            <person name="Traller J.C."/>
            <person name="Alverson A.J."/>
        </authorList>
    </citation>
    <scope>NUCLEOTIDE SEQUENCE [LARGE SCALE GENOMIC DNA]</scope>
    <source>
        <strain evidence="19 20">CCMP332</strain>
    </source>
</reference>
<comment type="subcellular location">
    <subcellularLocation>
        <location evidence="2">Mitochondrion inner membrane</location>
        <topology evidence="2">Peripheral membrane protein</topology>
        <orientation evidence="2">Matrix side</orientation>
    </subcellularLocation>
</comment>
<comment type="caution">
    <text evidence="19">The sequence shown here is derived from an EMBL/GenBank/DDBJ whole genome shotgun (WGS) entry which is preliminary data.</text>
</comment>
<keyword evidence="10" id="KW-0548">Nucleotidyltransferase</keyword>
<dbReference type="PANTHER" id="PTHR13619">
    <property type="entry name" value="PHOSPHATIDATE CYTIDYLYLTRANSFERASE, MITOCHONDRIAL"/>
    <property type="match status" value="1"/>
</dbReference>
<keyword evidence="15" id="KW-0472">Membrane</keyword>
<keyword evidence="9" id="KW-0808">Transferase</keyword>
<protein>
    <recommendedName>
        <fullName evidence="7">Phosphatidate cytidylyltransferase, mitochondrial</fullName>
        <ecNumber evidence="6">2.7.7.41</ecNumber>
    </recommendedName>
    <alternativeName>
        <fullName evidence="18">CDP-diacylglycerol synthase</fullName>
    </alternativeName>
</protein>
<evidence type="ECO:0000256" key="10">
    <source>
        <dbReference type="ARBA" id="ARBA00022695"/>
    </source>
</evidence>